<dbReference type="Gene3D" id="1.10.10.60">
    <property type="entry name" value="Homeodomain-like"/>
    <property type="match status" value="1"/>
</dbReference>
<proteinExistence type="predicted"/>
<protein>
    <submittedName>
        <fullName evidence="4">AraC family transcriptional regulator</fullName>
    </submittedName>
</protein>
<evidence type="ECO:0000256" key="2">
    <source>
        <dbReference type="ARBA" id="ARBA00023163"/>
    </source>
</evidence>
<dbReference type="GO" id="GO:0003700">
    <property type="term" value="F:DNA-binding transcription factor activity"/>
    <property type="evidence" value="ECO:0007669"/>
    <property type="project" value="InterPro"/>
</dbReference>
<comment type="caution">
    <text evidence="4">The sequence shown here is derived from an EMBL/GenBank/DDBJ whole genome shotgun (WGS) entry which is preliminary data.</text>
</comment>
<dbReference type="InterPro" id="IPR009057">
    <property type="entry name" value="Homeodomain-like_sf"/>
</dbReference>
<keyword evidence="1" id="KW-0805">Transcription regulation</keyword>
<dbReference type="SMART" id="SM00342">
    <property type="entry name" value="HTH_ARAC"/>
    <property type="match status" value="1"/>
</dbReference>
<dbReference type="EMBL" id="SDHZ01000001">
    <property type="protein sequence ID" value="RXK87007.1"/>
    <property type="molecule type" value="Genomic_DNA"/>
</dbReference>
<keyword evidence="5" id="KW-1185">Reference proteome</keyword>
<gene>
    <name evidence="4" type="ORF">ESB13_09555</name>
</gene>
<evidence type="ECO:0000313" key="4">
    <source>
        <dbReference type="EMBL" id="RXK87007.1"/>
    </source>
</evidence>
<evidence type="ECO:0000313" key="5">
    <source>
        <dbReference type="Proteomes" id="UP000290545"/>
    </source>
</evidence>
<organism evidence="4 5">
    <name type="scientific">Filimonas effusa</name>
    <dbReference type="NCBI Taxonomy" id="2508721"/>
    <lineage>
        <taxon>Bacteria</taxon>
        <taxon>Pseudomonadati</taxon>
        <taxon>Bacteroidota</taxon>
        <taxon>Chitinophagia</taxon>
        <taxon>Chitinophagales</taxon>
        <taxon>Chitinophagaceae</taxon>
        <taxon>Filimonas</taxon>
    </lineage>
</organism>
<evidence type="ECO:0000256" key="1">
    <source>
        <dbReference type="ARBA" id="ARBA00023015"/>
    </source>
</evidence>
<dbReference type="SUPFAM" id="SSF46689">
    <property type="entry name" value="Homeodomain-like"/>
    <property type="match status" value="1"/>
</dbReference>
<dbReference type="PROSITE" id="PS01124">
    <property type="entry name" value="HTH_ARAC_FAMILY_2"/>
    <property type="match status" value="1"/>
</dbReference>
<dbReference type="OrthoDB" id="4480133at2"/>
<dbReference type="RefSeq" id="WP_129002757.1">
    <property type="nucleotide sequence ID" value="NZ_SDHZ01000001.1"/>
</dbReference>
<sequence>MDIVSATFGPLNFKPQVPAELAYLKIPGSKALTAIEPFAKVFYQKYETDDYCFWLTAYHPNADQEIYIHREGPYIGFKVVLKQHIRYRYDLGELYIKQGQFVFAHCPVIDTKFNIKSGHEYFVFDMCLNLDFIKSVGIENELLGRFLRQIEEGKRAFLLDTMVQSGALLLDAIEYLLGRPADKKAASAVLTLLIQVAEQRNGIDLPEYKIERMYQAREIIRQDVARHVSNHDLARMVGTNSRDLKTDFVKVFAMPPCQFLQYERIKTAKTLLIEEPQMSVDEIAVKVGFRNSAAFDPAFKGNVGVTPSFWRKRGGNI</sequence>
<dbReference type="AlphaFoldDB" id="A0A4Q1DC29"/>
<reference evidence="4 5" key="1">
    <citation type="submission" date="2019-01" db="EMBL/GenBank/DDBJ databases">
        <title>Filimonas sp. strain TTM-71.</title>
        <authorList>
            <person name="Chen W.-M."/>
        </authorList>
    </citation>
    <scope>NUCLEOTIDE SEQUENCE [LARGE SCALE GENOMIC DNA]</scope>
    <source>
        <strain evidence="4 5">TTM-71</strain>
    </source>
</reference>
<feature type="domain" description="HTH araC/xylS-type" evidence="3">
    <location>
        <begin position="214"/>
        <end position="313"/>
    </location>
</feature>
<dbReference type="PANTHER" id="PTHR47893:SF1">
    <property type="entry name" value="REGULATORY PROTEIN PCHR"/>
    <property type="match status" value="1"/>
</dbReference>
<dbReference type="Proteomes" id="UP000290545">
    <property type="component" value="Unassembled WGS sequence"/>
</dbReference>
<evidence type="ECO:0000259" key="3">
    <source>
        <dbReference type="PROSITE" id="PS01124"/>
    </source>
</evidence>
<name>A0A4Q1DC29_9BACT</name>
<dbReference type="PANTHER" id="PTHR47893">
    <property type="entry name" value="REGULATORY PROTEIN PCHR"/>
    <property type="match status" value="1"/>
</dbReference>
<dbReference type="InterPro" id="IPR053142">
    <property type="entry name" value="PchR_regulatory_protein"/>
</dbReference>
<keyword evidence="2" id="KW-0804">Transcription</keyword>
<dbReference type="Pfam" id="PF12833">
    <property type="entry name" value="HTH_18"/>
    <property type="match status" value="1"/>
</dbReference>
<dbReference type="InterPro" id="IPR018060">
    <property type="entry name" value="HTH_AraC"/>
</dbReference>
<dbReference type="GO" id="GO:0043565">
    <property type="term" value="F:sequence-specific DNA binding"/>
    <property type="evidence" value="ECO:0007669"/>
    <property type="project" value="InterPro"/>
</dbReference>
<accession>A0A4Q1DC29</accession>